<dbReference type="AlphaFoldDB" id="A0A174PEV9"/>
<evidence type="ECO:0000256" key="2">
    <source>
        <dbReference type="SAM" id="Phobius"/>
    </source>
</evidence>
<evidence type="ECO:0000256" key="1">
    <source>
        <dbReference type="SAM" id="MobiDB-lite"/>
    </source>
</evidence>
<keyword evidence="2" id="KW-0472">Membrane</keyword>
<dbReference type="EMBL" id="CZAP01000008">
    <property type="protein sequence ID" value="CUP58091.1"/>
    <property type="molecule type" value="Genomic_DNA"/>
</dbReference>
<dbReference type="InterPro" id="IPR025190">
    <property type="entry name" value="DUF4122"/>
</dbReference>
<protein>
    <recommendedName>
        <fullName evidence="5">DUF4122 domain-containing protein</fullName>
    </recommendedName>
</protein>
<evidence type="ECO:0000313" key="3">
    <source>
        <dbReference type="EMBL" id="CUP58091.1"/>
    </source>
</evidence>
<proteinExistence type="predicted"/>
<organism evidence="3 4">
    <name type="scientific">Bacteroides thetaiotaomicron</name>
    <dbReference type="NCBI Taxonomy" id="818"/>
    <lineage>
        <taxon>Bacteria</taxon>
        <taxon>Pseudomonadati</taxon>
        <taxon>Bacteroidota</taxon>
        <taxon>Bacteroidia</taxon>
        <taxon>Bacteroidales</taxon>
        <taxon>Bacteroidaceae</taxon>
        <taxon>Bacteroides</taxon>
    </lineage>
</organism>
<keyword evidence="2" id="KW-1133">Transmembrane helix</keyword>
<feature type="transmembrane region" description="Helical" evidence="2">
    <location>
        <begin position="6"/>
        <end position="26"/>
    </location>
</feature>
<dbReference type="Proteomes" id="UP000095576">
    <property type="component" value="Unassembled WGS sequence"/>
</dbReference>
<gene>
    <name evidence="3" type="ORF">ERS852511_02558</name>
</gene>
<keyword evidence="2" id="KW-0812">Transmembrane</keyword>
<reference evidence="3 4" key="1">
    <citation type="submission" date="2015-09" db="EMBL/GenBank/DDBJ databases">
        <authorList>
            <consortium name="Pathogen Informatics"/>
        </authorList>
    </citation>
    <scope>NUCLEOTIDE SEQUENCE [LARGE SCALE GENOMIC DNA]</scope>
    <source>
        <strain evidence="3 4">2789STDY5834899</strain>
    </source>
</reference>
<dbReference type="Pfam" id="PF13498">
    <property type="entry name" value="DUF4122"/>
    <property type="match status" value="1"/>
</dbReference>
<dbReference type="RefSeq" id="WP_055300009.1">
    <property type="nucleotide sequence ID" value="NZ_CZAP01000008.1"/>
</dbReference>
<evidence type="ECO:0008006" key="5">
    <source>
        <dbReference type="Google" id="ProtNLM"/>
    </source>
</evidence>
<sequence length="258" mass="30020">METKIHFTVKALCTAFIFYQLWIFIFSRQMYDAWEKVCRMMRIARIKLWKCRKEYRIYREKKAEKARKKARRKKKVTETKVAQESHGTVARSSPADDNDVIGKTKIVYLEDPEVARKTPTRSEPLVKEPIEEDEEISPEDVAHENRGLAKEEMEALMAPVNSEPDPEFNTAMTFEEMNNVVEVLTSETGDEQKDFRASMTIYHKLSGTEILNLLENEIGCQQKIESLLNEYLDETGRPLAKRKATSKKVEAFNIDKFV</sequence>
<accession>A0A174PEV9</accession>
<name>A0A174PEV9_BACT4</name>
<evidence type="ECO:0000313" key="4">
    <source>
        <dbReference type="Proteomes" id="UP000095576"/>
    </source>
</evidence>
<feature type="region of interest" description="Disordered" evidence="1">
    <location>
        <begin position="68"/>
        <end position="96"/>
    </location>
</feature>